<reference evidence="1 2" key="1">
    <citation type="submission" date="2016-08" db="EMBL/GenBank/DDBJ databases">
        <authorList>
            <person name="Seilhamer J.J."/>
        </authorList>
    </citation>
    <scope>NUCLEOTIDE SEQUENCE [LARGE SCALE GENOMIC DNA]</scope>
    <source>
        <strain evidence="1">Buetzberg</strain>
    </source>
</reference>
<evidence type="ECO:0000313" key="1">
    <source>
        <dbReference type="EMBL" id="SCG85982.1"/>
    </source>
</evidence>
<dbReference type="OrthoDB" id="70051at2157"/>
<keyword evidence="2" id="KW-1185">Reference proteome</keyword>
<proteinExistence type="predicted"/>
<name>A0A1D3L2V5_9EURY</name>
<sequence length="199" mass="21724">MGKLLLTSTTYLYIEVMGMLNVDDIPAEVKWEIATRSSMGLAMGYSAAMRKFLNEKVAEELDEAVWTEGGKGIGDIASSLGIPTGNAQEIENAWNVIGEIVMPGVEAKVVESNPERVVDRVDKCSTCSQAKEAGFPTESVCRPCRAFNEAAIESLNPNYTMNFNKRMCLGDDYCESVIEKKHGITLEAAPAGYHEEEGD</sequence>
<dbReference type="AlphaFoldDB" id="A0A1D3L2V5"/>
<evidence type="ECO:0000313" key="2">
    <source>
        <dbReference type="Proteomes" id="UP000094707"/>
    </source>
</evidence>
<dbReference type="KEGG" id="mcub:MCBB_1426"/>
<dbReference type="EMBL" id="LT607756">
    <property type="protein sequence ID" value="SCG85982.1"/>
    <property type="molecule type" value="Genomic_DNA"/>
</dbReference>
<accession>A0A1D3L2V5</accession>
<gene>
    <name evidence="1" type="ORF">MCBB_1426</name>
</gene>
<protein>
    <submittedName>
        <fullName evidence="1">Uncharacterized protein</fullName>
    </submittedName>
</protein>
<dbReference type="STRING" id="118062.MCBB_1426"/>
<organism evidence="1 2">
    <name type="scientific">Methanobacterium congolense</name>
    <dbReference type="NCBI Taxonomy" id="118062"/>
    <lineage>
        <taxon>Archaea</taxon>
        <taxon>Methanobacteriati</taxon>
        <taxon>Methanobacteriota</taxon>
        <taxon>Methanomada group</taxon>
        <taxon>Methanobacteria</taxon>
        <taxon>Methanobacteriales</taxon>
        <taxon>Methanobacteriaceae</taxon>
        <taxon>Methanobacterium</taxon>
    </lineage>
</organism>
<dbReference type="Proteomes" id="UP000094707">
    <property type="component" value="Chromosome I"/>
</dbReference>